<keyword evidence="3" id="KW-1185">Reference proteome</keyword>
<evidence type="ECO:0000256" key="1">
    <source>
        <dbReference type="SAM" id="MobiDB-lite"/>
    </source>
</evidence>
<feature type="region of interest" description="Disordered" evidence="1">
    <location>
        <begin position="22"/>
        <end position="60"/>
    </location>
</feature>
<reference evidence="3" key="1">
    <citation type="submission" date="2009-09" db="EMBL/GenBank/DDBJ databases">
        <title>The complete genome of Kribbella flavida DSM 17836.</title>
        <authorList>
            <consortium name="US DOE Joint Genome Institute (JGI-PGF)"/>
            <person name="Lucas S."/>
            <person name="Copeland A."/>
            <person name="Lapidus A."/>
            <person name="Glavina del Rio T."/>
            <person name="Dalin E."/>
            <person name="Tice H."/>
            <person name="Bruce D."/>
            <person name="Goodwin L."/>
            <person name="Pitluck S."/>
            <person name="Kyrpides N."/>
            <person name="Mavromatis K."/>
            <person name="Ivanova N."/>
            <person name="Saunders E."/>
            <person name="Brettin T."/>
            <person name="Detter J.C."/>
            <person name="Han C."/>
            <person name="Larimer F."/>
            <person name="Land M."/>
            <person name="Hauser L."/>
            <person name="Markowitz V."/>
            <person name="Cheng J.-F."/>
            <person name="Hugenholtz P."/>
            <person name="Woyke T."/>
            <person name="Wu D."/>
            <person name="Pukall R."/>
            <person name="Klenk H.-P."/>
            <person name="Eisen J.A."/>
        </authorList>
    </citation>
    <scope>NUCLEOTIDE SEQUENCE [LARGE SCALE GENOMIC DNA]</scope>
    <source>
        <strain evidence="3">DSM 17836 / JCM 10339 / NBRC 14399</strain>
    </source>
</reference>
<dbReference type="KEGG" id="kfl:Kfla_6658"/>
<protein>
    <submittedName>
        <fullName evidence="2">Uncharacterized protein</fullName>
    </submittedName>
</protein>
<dbReference type="HOGENOM" id="CLU_1198508_0_0_11"/>
<dbReference type="EMBL" id="CP001736">
    <property type="protein sequence ID" value="ADB35650.1"/>
    <property type="molecule type" value="Genomic_DNA"/>
</dbReference>
<name>D2PZT4_KRIFD</name>
<evidence type="ECO:0000313" key="3">
    <source>
        <dbReference type="Proteomes" id="UP000007967"/>
    </source>
</evidence>
<organism evidence="2 3">
    <name type="scientific">Kribbella flavida (strain DSM 17836 / JCM 10339 / NBRC 14399)</name>
    <dbReference type="NCBI Taxonomy" id="479435"/>
    <lineage>
        <taxon>Bacteria</taxon>
        <taxon>Bacillati</taxon>
        <taxon>Actinomycetota</taxon>
        <taxon>Actinomycetes</taxon>
        <taxon>Propionibacteriales</taxon>
        <taxon>Kribbellaceae</taxon>
        <taxon>Kribbella</taxon>
    </lineage>
</organism>
<dbReference type="Proteomes" id="UP000007967">
    <property type="component" value="Chromosome"/>
</dbReference>
<accession>D2PZT4</accession>
<dbReference type="AlphaFoldDB" id="D2PZT4"/>
<proteinExistence type="predicted"/>
<reference evidence="2 3" key="2">
    <citation type="journal article" date="2010" name="Stand. Genomic Sci.">
        <title>Complete genome sequence of Kribbella flavida type strain (IFO 14399).</title>
        <authorList>
            <person name="Pukall R."/>
            <person name="Lapidus A."/>
            <person name="Glavina Del Rio T."/>
            <person name="Copeland A."/>
            <person name="Tice H."/>
            <person name="Cheng J.-F."/>
            <person name="Lucas S."/>
            <person name="Chen F."/>
            <person name="Nolan M."/>
            <person name="LaButti K."/>
            <person name="Pati A."/>
            <person name="Ivanova N."/>
            <person name="Mavrommatis K."/>
            <person name="Mikhailova N."/>
            <person name="Pitluck S."/>
            <person name="Bruce D."/>
            <person name="Goodwin L."/>
            <person name="Land M."/>
            <person name="Hauser L."/>
            <person name="Chang Y.-J."/>
            <person name="Jeffries C.D."/>
            <person name="Chen A."/>
            <person name="Palaniappan K."/>
            <person name="Chain P."/>
            <person name="Rohde M."/>
            <person name="Goeker M."/>
            <person name="Bristow J."/>
            <person name="Eisen J.A."/>
            <person name="Markowitz V."/>
            <person name="Hugenholtz P."/>
            <person name="Kyrpides N.C."/>
            <person name="Klenk H.-P."/>
            <person name="Brettin T."/>
        </authorList>
    </citation>
    <scope>NUCLEOTIDE SEQUENCE [LARGE SCALE GENOMIC DNA]</scope>
    <source>
        <strain evidence="3">DSM 17836 / JCM 10339 / NBRC 14399</strain>
    </source>
</reference>
<evidence type="ECO:0000313" key="2">
    <source>
        <dbReference type="EMBL" id="ADB35650.1"/>
    </source>
</evidence>
<dbReference type="STRING" id="479435.Kfla_6658"/>
<sequence>MLTGGLLVITLLGGAGGYGLGHLTQPESRPSSTASPLRPSDGTPSPSEPVNTAVPDPTPALRKSTLRYKTRAFTAESVVRSHVTAEVPRNWRMTQPDPMTEGRFTDPTGKRWVRIEAGFTIQRPPAASMAVRIEVLGDLPVKQAVRIISKQVSADKRSATLTYTYIPDRTLRYVVVRWVALDRSGNCAVEISSTGLQQDKDAIWDVLDHVSNSVTRSDSSL</sequence>
<feature type="compositionally biased region" description="Polar residues" evidence="1">
    <location>
        <begin position="25"/>
        <end position="35"/>
    </location>
</feature>
<gene>
    <name evidence="2" type="ordered locus">Kfla_6658</name>
</gene>